<organism evidence="1 2">
    <name type="scientific">Candidatus Dojkabacteria bacterium</name>
    <dbReference type="NCBI Taxonomy" id="2099670"/>
    <lineage>
        <taxon>Bacteria</taxon>
        <taxon>Candidatus Dojkabacteria</taxon>
    </lineage>
</organism>
<reference evidence="1" key="1">
    <citation type="submission" date="2020-04" db="EMBL/GenBank/DDBJ databases">
        <authorList>
            <person name="Zhang T."/>
        </authorList>
    </citation>
    <scope>NUCLEOTIDE SEQUENCE</scope>
    <source>
        <strain evidence="1">HKST-UBA12</strain>
    </source>
</reference>
<dbReference type="Proteomes" id="UP000760819">
    <property type="component" value="Unassembled WGS sequence"/>
</dbReference>
<dbReference type="EMBL" id="JAGQLI010000224">
    <property type="protein sequence ID" value="MCA9379533.1"/>
    <property type="molecule type" value="Genomic_DNA"/>
</dbReference>
<sequence>MAYQKKQYRRRRKSAFPSWLLVLLIIGGALLYINFQNQAAADPATNLEIPTLVSAAGDPWWSSDYAYRQQLDFDRPAGKLLEVKVDHSTLVLAGQSRPDASDLRVVAQIDDATELVPLIVSSPNTSSTLVTFDGSKYDSAAYYLYYGNLRGDLPSTLPIPSTQMANGTKQATPGSIQTPTIKLTATKKWNLIKRDTAEVEISLHSEVGSVDENTQFYFATTGTDKLRAVEGLGIGNMEDYILQITGLNPGMKGLYFVIKSGGDTYRTNTVYFLLSRPVYVAWTIDWEGYNVQDWVLLAMNNIADKYQMPLTQFFNPRLYIDAQTPDYRRGEITDWLRSRLQNKGDEFSMHMHMQYDMIRAAGLEPVTSPRWGSGLDGYDVLTSDYDYTQFKQILSWGLQTFAEQGLPTPVGYRAGGWFADLDNLRALADLGFAYD</sequence>
<dbReference type="Gene3D" id="3.20.20.370">
    <property type="entry name" value="Glycoside hydrolase/deacetylase"/>
    <property type="match status" value="1"/>
</dbReference>
<feature type="non-terminal residue" evidence="1">
    <location>
        <position position="435"/>
    </location>
</feature>
<accession>A0A955KZW2</accession>
<proteinExistence type="predicted"/>
<evidence type="ECO:0000313" key="1">
    <source>
        <dbReference type="EMBL" id="MCA9379533.1"/>
    </source>
</evidence>
<reference evidence="1" key="2">
    <citation type="journal article" date="2021" name="Microbiome">
        <title>Successional dynamics and alternative stable states in a saline activated sludge microbial community over 9 years.</title>
        <authorList>
            <person name="Wang Y."/>
            <person name="Ye J."/>
            <person name="Ju F."/>
            <person name="Liu L."/>
            <person name="Boyd J.A."/>
            <person name="Deng Y."/>
            <person name="Parks D.H."/>
            <person name="Jiang X."/>
            <person name="Yin X."/>
            <person name="Woodcroft B.J."/>
            <person name="Tyson G.W."/>
            <person name="Hugenholtz P."/>
            <person name="Polz M.F."/>
            <person name="Zhang T."/>
        </authorList>
    </citation>
    <scope>NUCLEOTIDE SEQUENCE</scope>
    <source>
        <strain evidence="1">HKST-UBA12</strain>
    </source>
</reference>
<evidence type="ECO:0000313" key="2">
    <source>
        <dbReference type="Proteomes" id="UP000760819"/>
    </source>
</evidence>
<protein>
    <submittedName>
        <fullName evidence="1">Uncharacterized protein</fullName>
    </submittedName>
</protein>
<dbReference type="InterPro" id="IPR011330">
    <property type="entry name" value="Glyco_hydro/deAcase_b/a-brl"/>
</dbReference>
<name>A0A955KZW2_9BACT</name>
<dbReference type="SUPFAM" id="SSF88713">
    <property type="entry name" value="Glycoside hydrolase/deacetylase"/>
    <property type="match status" value="1"/>
</dbReference>
<gene>
    <name evidence="1" type="ORF">KC640_03825</name>
</gene>
<dbReference type="AlphaFoldDB" id="A0A955KZW2"/>
<dbReference type="GO" id="GO:0005975">
    <property type="term" value="P:carbohydrate metabolic process"/>
    <property type="evidence" value="ECO:0007669"/>
    <property type="project" value="InterPro"/>
</dbReference>
<comment type="caution">
    <text evidence="1">The sequence shown here is derived from an EMBL/GenBank/DDBJ whole genome shotgun (WGS) entry which is preliminary data.</text>
</comment>